<dbReference type="InParanoid" id="H2XMV8"/>
<evidence type="ECO:0000313" key="2">
    <source>
        <dbReference type="Proteomes" id="UP000008144"/>
    </source>
</evidence>
<accession>H2XMV8</accession>
<dbReference type="HOGENOM" id="CLU_2262791_0_0_1"/>
<proteinExistence type="predicted"/>
<organism evidence="1 2">
    <name type="scientific">Ciona intestinalis</name>
    <name type="common">Transparent sea squirt</name>
    <name type="synonym">Ascidia intestinalis</name>
    <dbReference type="NCBI Taxonomy" id="7719"/>
    <lineage>
        <taxon>Eukaryota</taxon>
        <taxon>Metazoa</taxon>
        <taxon>Chordata</taxon>
        <taxon>Tunicata</taxon>
        <taxon>Ascidiacea</taxon>
        <taxon>Phlebobranchia</taxon>
        <taxon>Cionidae</taxon>
        <taxon>Ciona</taxon>
    </lineage>
</organism>
<dbReference type="Ensembl" id="ENSCINT00000030443.1">
    <property type="protein sequence ID" value="ENSCINP00000030991.1"/>
    <property type="gene ID" value="ENSCING00000024678.1"/>
</dbReference>
<reference evidence="2" key="1">
    <citation type="journal article" date="2002" name="Science">
        <title>The draft genome of Ciona intestinalis: insights into chordate and vertebrate origins.</title>
        <authorList>
            <person name="Dehal P."/>
            <person name="Satou Y."/>
            <person name="Campbell R.K."/>
            <person name="Chapman J."/>
            <person name="Degnan B."/>
            <person name="De Tomaso A."/>
            <person name="Davidson B."/>
            <person name="Di Gregorio A."/>
            <person name="Gelpke M."/>
            <person name="Goodstein D.M."/>
            <person name="Harafuji N."/>
            <person name="Hastings K.E."/>
            <person name="Ho I."/>
            <person name="Hotta K."/>
            <person name="Huang W."/>
            <person name="Kawashima T."/>
            <person name="Lemaire P."/>
            <person name="Martinez D."/>
            <person name="Meinertzhagen I.A."/>
            <person name="Necula S."/>
            <person name="Nonaka M."/>
            <person name="Putnam N."/>
            <person name="Rash S."/>
            <person name="Saiga H."/>
            <person name="Satake M."/>
            <person name="Terry A."/>
            <person name="Yamada L."/>
            <person name="Wang H.G."/>
            <person name="Awazu S."/>
            <person name="Azumi K."/>
            <person name="Boore J."/>
            <person name="Branno M."/>
            <person name="Chin-Bow S."/>
            <person name="DeSantis R."/>
            <person name="Doyle S."/>
            <person name="Francino P."/>
            <person name="Keys D.N."/>
            <person name="Haga S."/>
            <person name="Hayashi H."/>
            <person name="Hino K."/>
            <person name="Imai K.S."/>
            <person name="Inaba K."/>
            <person name="Kano S."/>
            <person name="Kobayashi K."/>
            <person name="Kobayashi M."/>
            <person name="Lee B.I."/>
            <person name="Makabe K.W."/>
            <person name="Manohar C."/>
            <person name="Matassi G."/>
            <person name="Medina M."/>
            <person name="Mochizuki Y."/>
            <person name="Mount S."/>
            <person name="Morishita T."/>
            <person name="Miura S."/>
            <person name="Nakayama A."/>
            <person name="Nishizaka S."/>
            <person name="Nomoto H."/>
            <person name="Ohta F."/>
            <person name="Oishi K."/>
            <person name="Rigoutsos I."/>
            <person name="Sano M."/>
            <person name="Sasaki A."/>
            <person name="Sasakura Y."/>
            <person name="Shoguchi E."/>
            <person name="Shin-i T."/>
            <person name="Spagnuolo A."/>
            <person name="Stainier D."/>
            <person name="Suzuki M.M."/>
            <person name="Tassy O."/>
            <person name="Takatori N."/>
            <person name="Tokuoka M."/>
            <person name="Yagi K."/>
            <person name="Yoshizaki F."/>
            <person name="Wada S."/>
            <person name="Zhang C."/>
            <person name="Hyatt P.D."/>
            <person name="Larimer F."/>
            <person name="Detter C."/>
            <person name="Doggett N."/>
            <person name="Glavina T."/>
            <person name="Hawkins T."/>
            <person name="Richardson P."/>
            <person name="Lucas S."/>
            <person name="Kohara Y."/>
            <person name="Levine M."/>
            <person name="Satoh N."/>
            <person name="Rokhsar D.S."/>
        </authorList>
    </citation>
    <scope>NUCLEOTIDE SEQUENCE [LARGE SCALE GENOMIC DNA]</scope>
</reference>
<dbReference type="Proteomes" id="UP000008144">
    <property type="component" value="Chromosome 1"/>
</dbReference>
<dbReference type="AlphaFoldDB" id="H2XMV8"/>
<dbReference type="EMBL" id="EAAA01000034">
    <property type="status" value="NOT_ANNOTATED_CDS"/>
    <property type="molecule type" value="Genomic_DNA"/>
</dbReference>
<keyword evidence="2" id="KW-1185">Reference proteome</keyword>
<name>H2XMV8_CIOIN</name>
<reference evidence="1" key="3">
    <citation type="submission" date="2025-08" db="UniProtKB">
        <authorList>
            <consortium name="Ensembl"/>
        </authorList>
    </citation>
    <scope>IDENTIFICATION</scope>
</reference>
<protein>
    <submittedName>
        <fullName evidence="1">Uncharacterized protein</fullName>
    </submittedName>
</protein>
<sequence>MLFTQATNGTSSQSHIKLLPVKSTDAKVVESKILELMLVRLLNEISSLIKEGNTKENSSFISVMLFSPRKRVLSEGMGWSTKDPTIHFAKLSSVRLVASRKAA</sequence>
<evidence type="ECO:0000313" key="1">
    <source>
        <dbReference type="Ensembl" id="ENSCINP00000030991.1"/>
    </source>
</evidence>
<reference evidence="1" key="4">
    <citation type="submission" date="2025-09" db="UniProtKB">
        <authorList>
            <consortium name="Ensembl"/>
        </authorList>
    </citation>
    <scope>IDENTIFICATION</scope>
</reference>
<reference evidence="1" key="2">
    <citation type="journal article" date="2008" name="Genome Biol.">
        <title>Improved genome assembly and evidence-based global gene model set for the chordate Ciona intestinalis: new insight into intron and operon populations.</title>
        <authorList>
            <person name="Satou Y."/>
            <person name="Mineta K."/>
            <person name="Ogasawara M."/>
            <person name="Sasakura Y."/>
            <person name="Shoguchi E."/>
            <person name="Ueno K."/>
            <person name="Yamada L."/>
            <person name="Matsumoto J."/>
            <person name="Wasserscheid J."/>
            <person name="Dewar K."/>
            <person name="Wiley G.B."/>
            <person name="Macmil S.L."/>
            <person name="Roe B.A."/>
            <person name="Zeller R.W."/>
            <person name="Hastings K.E."/>
            <person name="Lemaire P."/>
            <person name="Lindquist E."/>
            <person name="Endo T."/>
            <person name="Hotta K."/>
            <person name="Inaba K."/>
        </authorList>
    </citation>
    <scope>NUCLEOTIDE SEQUENCE [LARGE SCALE GENOMIC DNA]</scope>
    <source>
        <strain evidence="1">wild type</strain>
    </source>
</reference>